<organism evidence="2 3">
    <name type="scientific">Streptomyces demainii</name>
    <dbReference type="NCBI Taxonomy" id="588122"/>
    <lineage>
        <taxon>Bacteria</taxon>
        <taxon>Bacillati</taxon>
        <taxon>Actinomycetota</taxon>
        <taxon>Actinomycetes</taxon>
        <taxon>Kitasatosporales</taxon>
        <taxon>Streptomycetaceae</taxon>
        <taxon>Streptomyces</taxon>
    </lineage>
</organism>
<protein>
    <submittedName>
        <fullName evidence="2">Uncharacterized protein</fullName>
    </submittedName>
</protein>
<sequence>MENDKSARPPQRRPGGGPEELERTYVETFDLRRRSISPARPSRR</sequence>
<feature type="compositionally biased region" description="Basic and acidic residues" evidence="1">
    <location>
        <begin position="20"/>
        <end position="33"/>
    </location>
</feature>
<evidence type="ECO:0000313" key="2">
    <source>
        <dbReference type="EMBL" id="MDP9616054.1"/>
    </source>
</evidence>
<accession>A0ABT9L5Y3</accession>
<proteinExistence type="predicted"/>
<evidence type="ECO:0000256" key="1">
    <source>
        <dbReference type="SAM" id="MobiDB-lite"/>
    </source>
</evidence>
<name>A0ABT9L5Y3_9ACTN</name>
<feature type="region of interest" description="Disordered" evidence="1">
    <location>
        <begin position="1"/>
        <end position="44"/>
    </location>
</feature>
<dbReference type="Proteomes" id="UP001234880">
    <property type="component" value="Unassembled WGS sequence"/>
</dbReference>
<evidence type="ECO:0000313" key="3">
    <source>
        <dbReference type="Proteomes" id="UP001234880"/>
    </source>
</evidence>
<comment type="caution">
    <text evidence="2">The sequence shown here is derived from an EMBL/GenBank/DDBJ whole genome shotgun (WGS) entry which is preliminary data.</text>
</comment>
<gene>
    <name evidence="2" type="ORF">JOF35_008392</name>
</gene>
<reference evidence="2 3" key="1">
    <citation type="submission" date="2023-07" db="EMBL/GenBank/DDBJ databases">
        <title>Sequencing the genomes of 1000 actinobacteria strains.</title>
        <authorList>
            <person name="Klenk H.-P."/>
        </authorList>
    </citation>
    <scope>NUCLEOTIDE SEQUENCE [LARGE SCALE GENOMIC DNA]</scope>
    <source>
        <strain evidence="2 3">DSM 41600</strain>
    </source>
</reference>
<dbReference type="EMBL" id="JAURUE010000002">
    <property type="protein sequence ID" value="MDP9616054.1"/>
    <property type="molecule type" value="Genomic_DNA"/>
</dbReference>
<dbReference type="RefSeq" id="WP_279616721.1">
    <property type="nucleotide sequence ID" value="NZ_JAURUE010000002.1"/>
</dbReference>
<keyword evidence="3" id="KW-1185">Reference proteome</keyword>